<name>A0ACA9NM39_9GLOM</name>
<evidence type="ECO:0000313" key="1">
    <source>
        <dbReference type="EMBL" id="CAG8655153.1"/>
    </source>
</evidence>
<feature type="non-terminal residue" evidence="1">
    <location>
        <position position="144"/>
    </location>
</feature>
<gene>
    <name evidence="1" type="ORF">ACOLOM_LOCUS8375</name>
</gene>
<protein>
    <submittedName>
        <fullName evidence="1">7983_t:CDS:1</fullName>
    </submittedName>
</protein>
<accession>A0ACA9NM39</accession>
<sequence length="144" mass="15126">MGPVSEAPTIQRLLPRQTLSLTSSNAPPHDSTISNPFPYKPSNAIPSWAIVTIVIGSLLILSVCGFLALHLRTRWKIKRATTNGNSLAFAKGGQNGNGIAEGGGDPKGDGTTDKGFSAPIASGNTLAEDGMKTRRRDSLLDQAE</sequence>
<evidence type="ECO:0000313" key="2">
    <source>
        <dbReference type="Proteomes" id="UP000789525"/>
    </source>
</evidence>
<dbReference type="EMBL" id="CAJVPT010021463">
    <property type="protein sequence ID" value="CAG8655153.1"/>
    <property type="molecule type" value="Genomic_DNA"/>
</dbReference>
<reference evidence="1" key="1">
    <citation type="submission" date="2021-06" db="EMBL/GenBank/DDBJ databases">
        <authorList>
            <person name="Kallberg Y."/>
            <person name="Tangrot J."/>
            <person name="Rosling A."/>
        </authorList>
    </citation>
    <scope>NUCLEOTIDE SEQUENCE</scope>
    <source>
        <strain evidence="1">CL356</strain>
    </source>
</reference>
<dbReference type="Proteomes" id="UP000789525">
    <property type="component" value="Unassembled WGS sequence"/>
</dbReference>
<comment type="caution">
    <text evidence="1">The sequence shown here is derived from an EMBL/GenBank/DDBJ whole genome shotgun (WGS) entry which is preliminary data.</text>
</comment>
<organism evidence="1 2">
    <name type="scientific">Acaulospora colombiana</name>
    <dbReference type="NCBI Taxonomy" id="27376"/>
    <lineage>
        <taxon>Eukaryota</taxon>
        <taxon>Fungi</taxon>
        <taxon>Fungi incertae sedis</taxon>
        <taxon>Mucoromycota</taxon>
        <taxon>Glomeromycotina</taxon>
        <taxon>Glomeromycetes</taxon>
        <taxon>Diversisporales</taxon>
        <taxon>Acaulosporaceae</taxon>
        <taxon>Acaulospora</taxon>
    </lineage>
</organism>
<keyword evidence="2" id="KW-1185">Reference proteome</keyword>
<proteinExistence type="predicted"/>